<dbReference type="AlphaFoldDB" id="A0A9P7Y6P1"/>
<feature type="compositionally biased region" description="Pro residues" evidence="1">
    <location>
        <begin position="339"/>
        <end position="351"/>
    </location>
</feature>
<comment type="caution">
    <text evidence="3">The sequence shown here is derived from an EMBL/GenBank/DDBJ whole genome shotgun (WGS) entry which is preliminary data.</text>
</comment>
<dbReference type="EMBL" id="JAHRHY010000001">
    <property type="protein sequence ID" value="KAG9072526.1"/>
    <property type="molecule type" value="Genomic_DNA"/>
</dbReference>
<feature type="transmembrane region" description="Helical" evidence="2">
    <location>
        <begin position="67"/>
        <end position="90"/>
    </location>
</feature>
<feature type="transmembrane region" description="Helical" evidence="2">
    <location>
        <begin position="12"/>
        <end position="34"/>
    </location>
</feature>
<reference evidence="3" key="1">
    <citation type="submission" date="2021-06" db="EMBL/GenBank/DDBJ databases">
        <title>Genome Sequence of Mortierella hyaline Strain SCG-10, a Cold-Adapted, Nitrate-Reducing Fungus Isolated from Soil in Minnesota, USA.</title>
        <authorList>
            <person name="Aldossari N."/>
        </authorList>
    </citation>
    <scope>NUCLEOTIDE SEQUENCE</scope>
    <source>
        <strain evidence="3">SCG-10</strain>
    </source>
</reference>
<feature type="compositionally biased region" description="Polar residues" evidence="1">
    <location>
        <begin position="359"/>
        <end position="371"/>
    </location>
</feature>
<keyword evidence="4" id="KW-1185">Reference proteome</keyword>
<feature type="compositionally biased region" description="Low complexity" evidence="1">
    <location>
        <begin position="281"/>
        <end position="320"/>
    </location>
</feature>
<evidence type="ECO:0000256" key="1">
    <source>
        <dbReference type="SAM" id="MobiDB-lite"/>
    </source>
</evidence>
<feature type="transmembrane region" description="Helical" evidence="2">
    <location>
        <begin position="148"/>
        <end position="171"/>
    </location>
</feature>
<dbReference type="Proteomes" id="UP000707451">
    <property type="component" value="Unassembled WGS sequence"/>
</dbReference>
<name>A0A9P7Y6P1_9FUNG</name>
<keyword evidence="2" id="KW-0812">Transmembrane</keyword>
<feature type="region of interest" description="Disordered" evidence="1">
    <location>
        <begin position="193"/>
        <end position="268"/>
    </location>
</feature>
<proteinExistence type="predicted"/>
<keyword evidence="2" id="KW-1133">Transmembrane helix</keyword>
<feature type="region of interest" description="Disordered" evidence="1">
    <location>
        <begin position="281"/>
        <end position="371"/>
    </location>
</feature>
<evidence type="ECO:0000256" key="2">
    <source>
        <dbReference type="SAM" id="Phobius"/>
    </source>
</evidence>
<organism evidence="3 4">
    <name type="scientific">Linnemannia hyalina</name>
    <dbReference type="NCBI Taxonomy" id="64524"/>
    <lineage>
        <taxon>Eukaryota</taxon>
        <taxon>Fungi</taxon>
        <taxon>Fungi incertae sedis</taxon>
        <taxon>Mucoromycota</taxon>
        <taxon>Mortierellomycotina</taxon>
        <taxon>Mortierellomycetes</taxon>
        <taxon>Mortierellales</taxon>
        <taxon>Mortierellaceae</taxon>
        <taxon>Linnemannia</taxon>
    </lineage>
</organism>
<dbReference type="OrthoDB" id="2421160at2759"/>
<sequence>MSGTSAARIRQILILICLLCTLLCSLIVMGLVSVNGKITFDRYLNNVCLLYVTMDGDVVVYNNGFCLFPIIAAAITAGFSLMFLIFLCMVLHRKDEFSPTGLSLSVVFFSGLLALLSFAMCGEIGLGLNKACTLLEDSIDSCRSNKNFSSLYGALITAGIMAGFWVLIMFLEVFQLLGRPVLTTNTLDTAGQTTVVPSTKRSKSSHGISNSNITDPNYVPPSTSSAYMTSAAPTSAPGPANVYQDGTYQQQQQQPEMTSYQMNDNNNGYDQAQQRYYQATPQPQYQQGQPTPQMQYQQVQGDQKTPQMAYQQAYQPQQAYLPPPFPQSAQPLQLQQPCPTYPAPASDPYPPQTVAVDTFPSSSGAGSNSAL</sequence>
<feature type="compositionally biased region" description="Low complexity" evidence="1">
    <location>
        <begin position="229"/>
        <end position="240"/>
    </location>
</feature>
<evidence type="ECO:0000313" key="3">
    <source>
        <dbReference type="EMBL" id="KAG9072526.1"/>
    </source>
</evidence>
<gene>
    <name evidence="3" type="ORF">KI688_000297</name>
</gene>
<keyword evidence="2" id="KW-0472">Membrane</keyword>
<feature type="compositionally biased region" description="Low complexity" evidence="1">
    <location>
        <begin position="327"/>
        <end position="338"/>
    </location>
</feature>
<protein>
    <submittedName>
        <fullName evidence="3">Uncharacterized protein</fullName>
    </submittedName>
</protein>
<accession>A0A9P7Y6P1</accession>
<feature type="compositionally biased region" description="Polar residues" evidence="1">
    <location>
        <begin position="193"/>
        <end position="228"/>
    </location>
</feature>
<feature type="transmembrane region" description="Helical" evidence="2">
    <location>
        <begin position="102"/>
        <end position="128"/>
    </location>
</feature>
<evidence type="ECO:0000313" key="4">
    <source>
        <dbReference type="Proteomes" id="UP000707451"/>
    </source>
</evidence>
<feature type="compositionally biased region" description="Polar residues" evidence="1">
    <location>
        <begin position="255"/>
        <end position="268"/>
    </location>
</feature>